<protein>
    <submittedName>
        <fullName evidence="3">N-acetylneuraminate lyase</fullName>
    </submittedName>
</protein>
<organism evidence="3 4">
    <name type="scientific">Maritalea porphyrae</name>
    <dbReference type="NCBI Taxonomy" id="880732"/>
    <lineage>
        <taxon>Bacteria</taxon>
        <taxon>Pseudomonadati</taxon>
        <taxon>Pseudomonadota</taxon>
        <taxon>Alphaproteobacteria</taxon>
        <taxon>Hyphomicrobiales</taxon>
        <taxon>Devosiaceae</taxon>
        <taxon>Maritalea</taxon>
    </lineage>
</organism>
<dbReference type="PRINTS" id="PR00146">
    <property type="entry name" value="DHPICSNTHASE"/>
</dbReference>
<reference evidence="3" key="1">
    <citation type="journal article" date="2014" name="Int. J. Syst. Evol. Microbiol.">
        <title>Complete genome of a new Firmicutes species belonging to the dominant human colonic microbiota ('Ruminococcus bicirculans') reveals two chromosomes and a selective capacity to utilize plant glucans.</title>
        <authorList>
            <consortium name="NISC Comparative Sequencing Program"/>
            <person name="Wegmann U."/>
            <person name="Louis P."/>
            <person name="Goesmann A."/>
            <person name="Henrissat B."/>
            <person name="Duncan S.H."/>
            <person name="Flint H.J."/>
        </authorList>
    </citation>
    <scope>NUCLEOTIDE SEQUENCE</scope>
    <source>
        <strain evidence="3">NBRC 107169</strain>
    </source>
</reference>
<evidence type="ECO:0000256" key="1">
    <source>
        <dbReference type="ARBA" id="ARBA00023239"/>
    </source>
</evidence>
<dbReference type="PANTHER" id="PTHR42849">
    <property type="entry name" value="N-ACETYLNEURAMINATE LYASE"/>
    <property type="match status" value="1"/>
</dbReference>
<comment type="similarity">
    <text evidence="2">Belongs to the DapA family.</text>
</comment>
<dbReference type="SUPFAM" id="SSF51569">
    <property type="entry name" value="Aldolase"/>
    <property type="match status" value="1"/>
</dbReference>
<dbReference type="Pfam" id="PF00701">
    <property type="entry name" value="DHDPS"/>
    <property type="match status" value="1"/>
</dbReference>
<keyword evidence="1 2" id="KW-0456">Lyase</keyword>
<name>A0ABQ5UTM5_9HYPH</name>
<dbReference type="Proteomes" id="UP001161405">
    <property type="component" value="Unassembled WGS sequence"/>
</dbReference>
<dbReference type="PANTHER" id="PTHR42849:SF1">
    <property type="entry name" value="N-ACETYLNEURAMINATE LYASE"/>
    <property type="match status" value="1"/>
</dbReference>
<proteinExistence type="inferred from homology"/>
<dbReference type="SMART" id="SM01130">
    <property type="entry name" value="DHDPS"/>
    <property type="match status" value="1"/>
</dbReference>
<gene>
    <name evidence="3" type="primary">nanA</name>
    <name evidence="3" type="ORF">GCM10007879_15660</name>
</gene>
<dbReference type="PIRSF" id="PIRSF001365">
    <property type="entry name" value="DHDPS"/>
    <property type="match status" value="1"/>
</dbReference>
<dbReference type="InterPro" id="IPR002220">
    <property type="entry name" value="DapA-like"/>
</dbReference>
<evidence type="ECO:0000313" key="4">
    <source>
        <dbReference type="Proteomes" id="UP001161405"/>
    </source>
</evidence>
<dbReference type="Gene3D" id="3.20.20.70">
    <property type="entry name" value="Aldolase class I"/>
    <property type="match status" value="1"/>
</dbReference>
<dbReference type="GO" id="GO:0016829">
    <property type="term" value="F:lyase activity"/>
    <property type="evidence" value="ECO:0007669"/>
    <property type="project" value="UniProtKB-KW"/>
</dbReference>
<evidence type="ECO:0000256" key="2">
    <source>
        <dbReference type="PIRNR" id="PIRNR001365"/>
    </source>
</evidence>
<dbReference type="EMBL" id="BSNI01000002">
    <property type="protein sequence ID" value="GLQ17317.1"/>
    <property type="molecule type" value="Genomic_DNA"/>
</dbReference>
<sequence>MTMNRLKGMHAALLTGLSDEGEFSPTRQRSINGYVLRQGLDGLYVGGSSGESGLLTIDELLDQQAIVAEDTKSEDCQLIAHVGAPNLRDSIQLAQSAQRLGYDALSALPPHAYPFSDKEIIAYYTELSAATDLPMIVYEVPIRTGRPLSNDVLAQLLNLKNVAGIKFTSSDMFKMARLRKAHPQKLIFFGFDEVYLAAAALGVDGGIGTTYNILGKLYAALHTAIAKQDLTQARKLQELSQEFVATILSTGVLPGVKVAMQEIGVDCGPTRAPFLVQSTEGEKAVRSLIRSPEYQQWLAT</sequence>
<evidence type="ECO:0000313" key="3">
    <source>
        <dbReference type="EMBL" id="GLQ17317.1"/>
    </source>
</evidence>
<dbReference type="InterPro" id="IPR013785">
    <property type="entry name" value="Aldolase_TIM"/>
</dbReference>
<keyword evidence="4" id="KW-1185">Reference proteome</keyword>
<reference evidence="3" key="2">
    <citation type="submission" date="2023-01" db="EMBL/GenBank/DDBJ databases">
        <title>Draft genome sequence of Maritalea porphyrae strain NBRC 107169.</title>
        <authorList>
            <person name="Sun Q."/>
            <person name="Mori K."/>
        </authorList>
    </citation>
    <scope>NUCLEOTIDE SEQUENCE</scope>
    <source>
        <strain evidence="3">NBRC 107169</strain>
    </source>
</reference>
<comment type="caution">
    <text evidence="3">The sequence shown here is derived from an EMBL/GenBank/DDBJ whole genome shotgun (WGS) entry which is preliminary data.</text>
</comment>
<accession>A0ABQ5UTM5</accession>